<protein>
    <recommendedName>
        <fullName evidence="3">DUF748 domain-containing protein</fullName>
    </recommendedName>
</protein>
<comment type="caution">
    <text evidence="1">The sequence shown here is derived from an EMBL/GenBank/DDBJ whole genome shotgun (WGS) entry which is preliminary data.</text>
</comment>
<sequence length="373" mass="39286">MKRSMQRALLVSGAVLIVLGAGTLAGLHVATKALKGQVEQALGADSEVGDIVVGWSAIEARDVRIRAPKGWPAPDTLRAERVVVTPDLAGLFSAKVRVSHIAVDRAYVSVWRTRDGKVRLLPSLLEKPAAQGVQPAAASMPTSTSAPEVGIGSIELRDGVLEFFDSSVRQPAHKTRLEQLHVRVDDLRVPSLAGRTGLALDGTVKGVKRDGRVSIGGWAELADKNSDIETTLSGVDLVALQPYLIKASETGVKRGTLDLALHSTVRRNRLHAPGTVTLSGLELAPGNGAFGTFMGVPRQAVVAALKNRDGQIALRFTLDGNLNDPQFSLNDSFSRRIGASVAETLGISIEGLTRGVGSAAQGLGGMVKKLFGK</sequence>
<dbReference type="PANTHER" id="PTHR30441:SF8">
    <property type="entry name" value="DUF748 DOMAIN-CONTAINING PROTEIN"/>
    <property type="match status" value="1"/>
</dbReference>
<organism evidence="1 2">
    <name type="scientific">Noviherbaspirillum autotrophicum</name>
    <dbReference type="NCBI Taxonomy" id="709839"/>
    <lineage>
        <taxon>Bacteria</taxon>
        <taxon>Pseudomonadati</taxon>
        <taxon>Pseudomonadota</taxon>
        <taxon>Betaproteobacteria</taxon>
        <taxon>Burkholderiales</taxon>
        <taxon>Oxalobacteraceae</taxon>
        <taxon>Noviherbaspirillum</taxon>
    </lineage>
</organism>
<dbReference type="RefSeq" id="WP_040039086.1">
    <property type="nucleotide sequence ID" value="NZ_JWJG01000028.1"/>
</dbReference>
<accession>A0A0C2BQ24</accession>
<dbReference type="Proteomes" id="UP000031572">
    <property type="component" value="Unassembled WGS sequence"/>
</dbReference>
<gene>
    <name evidence="1" type="ORF">TSA66_04070</name>
</gene>
<name>A0A0C2BQ24_9BURK</name>
<evidence type="ECO:0000313" key="2">
    <source>
        <dbReference type="Proteomes" id="UP000031572"/>
    </source>
</evidence>
<dbReference type="EMBL" id="JWJG01000028">
    <property type="protein sequence ID" value="KIF80171.1"/>
    <property type="molecule type" value="Genomic_DNA"/>
</dbReference>
<dbReference type="InterPro" id="IPR052894">
    <property type="entry name" value="AsmA-related"/>
</dbReference>
<dbReference type="Pfam" id="PF05359">
    <property type="entry name" value="DUF748"/>
    <property type="match status" value="1"/>
</dbReference>
<dbReference type="PANTHER" id="PTHR30441">
    <property type="entry name" value="DUF748 DOMAIN-CONTAINING PROTEIN"/>
    <property type="match status" value="1"/>
</dbReference>
<proteinExistence type="predicted"/>
<dbReference type="GO" id="GO:0005886">
    <property type="term" value="C:plasma membrane"/>
    <property type="evidence" value="ECO:0007669"/>
    <property type="project" value="TreeGrafter"/>
</dbReference>
<dbReference type="AlphaFoldDB" id="A0A0C2BQ24"/>
<dbReference type="OrthoDB" id="8560134at2"/>
<reference evidence="1 2" key="1">
    <citation type="submission" date="2014-12" db="EMBL/GenBank/DDBJ databases">
        <title>Denitrispirillum autotrophicum gen. nov., sp. nov., Denitrifying, Facultatively Autotrophic Bacteria Isolated from Rice Paddy Soil.</title>
        <authorList>
            <person name="Ishii S."/>
            <person name="Ashida N."/>
            <person name="Ohno H."/>
            <person name="Otsuka S."/>
            <person name="Yokota A."/>
            <person name="Senoo K."/>
        </authorList>
    </citation>
    <scope>NUCLEOTIDE SEQUENCE [LARGE SCALE GENOMIC DNA]</scope>
    <source>
        <strain evidence="1 2">TSA66</strain>
    </source>
</reference>
<dbReference type="InterPro" id="IPR008023">
    <property type="entry name" value="DUF748"/>
</dbReference>
<evidence type="ECO:0008006" key="3">
    <source>
        <dbReference type="Google" id="ProtNLM"/>
    </source>
</evidence>
<evidence type="ECO:0000313" key="1">
    <source>
        <dbReference type="EMBL" id="KIF80171.1"/>
    </source>
</evidence>
<keyword evidence="2" id="KW-1185">Reference proteome</keyword>
<dbReference type="STRING" id="709839.TSA66_04070"/>
<dbReference type="GO" id="GO:0090313">
    <property type="term" value="P:regulation of protein targeting to membrane"/>
    <property type="evidence" value="ECO:0007669"/>
    <property type="project" value="TreeGrafter"/>
</dbReference>